<dbReference type="InterPro" id="IPR013022">
    <property type="entry name" value="Xyl_isomerase-like_TIM-brl"/>
</dbReference>
<dbReference type="PANTHER" id="PTHR12110:SF41">
    <property type="entry name" value="INOSOSE DEHYDRATASE"/>
    <property type="match status" value="1"/>
</dbReference>
<dbReference type="Gene3D" id="3.20.20.150">
    <property type="entry name" value="Divalent-metal-dependent TIM barrel enzymes"/>
    <property type="match status" value="1"/>
</dbReference>
<reference evidence="3" key="1">
    <citation type="journal article" date="2019" name="Int. J. Syst. Evol. Microbiol.">
        <title>The Global Catalogue of Microorganisms (GCM) 10K type strain sequencing project: providing services to taxonomists for standard genome sequencing and annotation.</title>
        <authorList>
            <consortium name="The Broad Institute Genomics Platform"/>
            <consortium name="The Broad Institute Genome Sequencing Center for Infectious Disease"/>
            <person name="Wu L."/>
            <person name="Ma J."/>
        </authorList>
    </citation>
    <scope>NUCLEOTIDE SEQUENCE [LARGE SCALE GENOMIC DNA]</scope>
    <source>
        <strain evidence="3">CGMCC 1.19032</strain>
    </source>
</reference>
<gene>
    <name evidence="2" type="ORF">ACFO5I_06250</name>
</gene>
<protein>
    <submittedName>
        <fullName evidence="2">Sugar phosphate isomerase/epimerase family protein</fullName>
    </submittedName>
</protein>
<keyword evidence="2" id="KW-0413">Isomerase</keyword>
<dbReference type="RefSeq" id="WP_204654660.1">
    <property type="nucleotide sequence ID" value="NZ_JAFBFD010000034.1"/>
</dbReference>
<sequence>MQPKIALQLWSIQEACQKDFKQTLKDVKKAGYAGVEFAGYHGLTAEEVKALLVELDLDVAASHIPYEKLANEYEATIAFEQAIGNSRIVVPYRSFPDFAGWQNFAQELKTLAEKLSKAGFELYYHNHAHEFQEVPNTDLLTYLTAEVPALKLEVDTYWVAFAGLSVEEYLTKQAPVVGLLHIKEMQEDPTESTEIGKGILPIDRYVAFAKKQNLPWLIVEQEVFQTLEPLEAMAVNYQALAQIMKEC</sequence>
<evidence type="ECO:0000313" key="3">
    <source>
        <dbReference type="Proteomes" id="UP001595969"/>
    </source>
</evidence>
<dbReference type="PANTHER" id="PTHR12110">
    <property type="entry name" value="HYDROXYPYRUVATE ISOMERASE"/>
    <property type="match status" value="1"/>
</dbReference>
<dbReference type="GO" id="GO:0016853">
    <property type="term" value="F:isomerase activity"/>
    <property type="evidence" value="ECO:0007669"/>
    <property type="project" value="UniProtKB-KW"/>
</dbReference>
<keyword evidence="3" id="KW-1185">Reference proteome</keyword>
<dbReference type="EMBL" id="JBHSGS010000034">
    <property type="protein sequence ID" value="MFC4719328.1"/>
    <property type="molecule type" value="Genomic_DNA"/>
</dbReference>
<name>A0ABV9MXF3_9ENTE</name>
<dbReference type="SUPFAM" id="SSF51658">
    <property type="entry name" value="Xylose isomerase-like"/>
    <property type="match status" value="1"/>
</dbReference>
<dbReference type="InterPro" id="IPR050312">
    <property type="entry name" value="IolE/XylAMocC-like"/>
</dbReference>
<comment type="caution">
    <text evidence="2">The sequence shown here is derived from an EMBL/GenBank/DDBJ whole genome shotgun (WGS) entry which is preliminary data.</text>
</comment>
<dbReference type="Proteomes" id="UP001595969">
    <property type="component" value="Unassembled WGS sequence"/>
</dbReference>
<evidence type="ECO:0000259" key="1">
    <source>
        <dbReference type="Pfam" id="PF01261"/>
    </source>
</evidence>
<feature type="domain" description="Xylose isomerase-like TIM barrel" evidence="1">
    <location>
        <begin position="25"/>
        <end position="225"/>
    </location>
</feature>
<organism evidence="2 3">
    <name type="scientific">Enterococcus lemanii</name>
    <dbReference type="NCBI Taxonomy" id="1159752"/>
    <lineage>
        <taxon>Bacteria</taxon>
        <taxon>Bacillati</taxon>
        <taxon>Bacillota</taxon>
        <taxon>Bacilli</taxon>
        <taxon>Lactobacillales</taxon>
        <taxon>Enterococcaceae</taxon>
        <taxon>Enterococcus</taxon>
    </lineage>
</organism>
<dbReference type="InterPro" id="IPR036237">
    <property type="entry name" value="Xyl_isomerase-like_sf"/>
</dbReference>
<evidence type="ECO:0000313" key="2">
    <source>
        <dbReference type="EMBL" id="MFC4719328.1"/>
    </source>
</evidence>
<proteinExistence type="predicted"/>
<dbReference type="Pfam" id="PF01261">
    <property type="entry name" value="AP_endonuc_2"/>
    <property type="match status" value="1"/>
</dbReference>
<accession>A0ABV9MXF3</accession>